<evidence type="ECO:0000313" key="4">
    <source>
        <dbReference type="Proteomes" id="UP000783287"/>
    </source>
</evidence>
<dbReference type="AlphaFoldDB" id="A0A955L6L2"/>
<name>A0A955L6L2_9BACT</name>
<evidence type="ECO:0000256" key="1">
    <source>
        <dbReference type="ARBA" id="ARBA00022729"/>
    </source>
</evidence>
<dbReference type="InterPro" id="IPR029050">
    <property type="entry name" value="Immunoprotect_excell_Ig-like"/>
</dbReference>
<evidence type="ECO:0000313" key="3">
    <source>
        <dbReference type="EMBL" id="MCA9383598.1"/>
    </source>
</evidence>
<reference evidence="3" key="1">
    <citation type="submission" date="2020-04" db="EMBL/GenBank/DDBJ databases">
        <authorList>
            <person name="Zhang T."/>
        </authorList>
    </citation>
    <scope>NUCLEOTIDE SEQUENCE</scope>
    <source>
        <strain evidence="3">HKST-UBA14</strain>
    </source>
</reference>
<reference evidence="3" key="2">
    <citation type="journal article" date="2021" name="Microbiome">
        <title>Successional dynamics and alternative stable states in a saline activated sludge microbial community over 9 years.</title>
        <authorList>
            <person name="Wang Y."/>
            <person name="Ye J."/>
            <person name="Ju F."/>
            <person name="Liu L."/>
            <person name="Boyd J.A."/>
            <person name="Deng Y."/>
            <person name="Parks D.H."/>
            <person name="Jiang X."/>
            <person name="Yin X."/>
            <person name="Woodcroft B.J."/>
            <person name="Tyson G.W."/>
            <person name="Hugenholtz P."/>
            <person name="Polz M.F."/>
            <person name="Zhang T."/>
        </authorList>
    </citation>
    <scope>NUCLEOTIDE SEQUENCE</scope>
    <source>
        <strain evidence="3">HKST-UBA14</strain>
    </source>
</reference>
<dbReference type="Proteomes" id="UP000783287">
    <property type="component" value="Unassembled WGS sequence"/>
</dbReference>
<proteinExistence type="predicted"/>
<protein>
    <submittedName>
        <fullName evidence="3">DUF4352 domain-containing protein</fullName>
    </submittedName>
</protein>
<gene>
    <name evidence="3" type="ORF">KC909_04475</name>
</gene>
<keyword evidence="1" id="KW-0732">Signal</keyword>
<accession>A0A955L6L2</accession>
<dbReference type="Gene3D" id="2.60.40.1240">
    <property type="match status" value="1"/>
</dbReference>
<dbReference type="EMBL" id="JAGQLK010000097">
    <property type="protein sequence ID" value="MCA9383598.1"/>
    <property type="molecule type" value="Genomic_DNA"/>
</dbReference>
<evidence type="ECO:0000259" key="2">
    <source>
        <dbReference type="Pfam" id="PF11611"/>
    </source>
</evidence>
<dbReference type="InterPro" id="IPR029051">
    <property type="entry name" value="DUF4352"/>
</dbReference>
<organism evidence="3 4">
    <name type="scientific">Candidatus Dojkabacteria bacterium</name>
    <dbReference type="NCBI Taxonomy" id="2099670"/>
    <lineage>
        <taxon>Bacteria</taxon>
        <taxon>Candidatus Dojkabacteria</taxon>
    </lineage>
</organism>
<feature type="domain" description="DUF4352" evidence="2">
    <location>
        <begin position="159"/>
        <end position="273"/>
    </location>
</feature>
<sequence length="292" mass="32605">MKKNKILIASVISILALVTVATGLIGFKTFVLNEPSQDPKTVVQVYIDNINSNSVDANKELVTEKFIAEIDGDVSNDTNDDVKLVTILKEETIDGNNARVVEEFDAGIIKLNIEFKLVKSGSWVDGYSWLIDEVIFPDFGTDDQADLNSSEIDIVNAALNEEIQLATIKYTVLSVEETKTIEAMHEYGDAITAGAGTKYVVIKYVVENTTKSPISLSSSDLFTLVDEEDREYTEADDWYQAFDYETYLIYDELNPNIPFEGYSVFLVPEDIESYGVASCKKDTDICYLVNLR</sequence>
<dbReference type="Pfam" id="PF11611">
    <property type="entry name" value="DUF4352"/>
    <property type="match status" value="1"/>
</dbReference>
<comment type="caution">
    <text evidence="3">The sequence shown here is derived from an EMBL/GenBank/DDBJ whole genome shotgun (WGS) entry which is preliminary data.</text>
</comment>